<dbReference type="Pfam" id="PF00929">
    <property type="entry name" value="RNase_T"/>
    <property type="match status" value="1"/>
</dbReference>
<dbReference type="InParanoid" id="A0A1U8AZR4"/>
<dbReference type="SUPFAM" id="SSF53098">
    <property type="entry name" value="Ribonuclease H-like"/>
    <property type="match status" value="1"/>
</dbReference>
<dbReference type="FunFam" id="3.30.420.10:FF:000003">
    <property type="entry name" value="Oligoribonuclease"/>
    <property type="match status" value="1"/>
</dbReference>
<dbReference type="InterPro" id="IPR036397">
    <property type="entry name" value="RNaseH_sf"/>
</dbReference>
<keyword evidence="2" id="KW-0540">Nuclease</keyword>
<keyword evidence="3" id="KW-0378">Hydrolase</keyword>
<proteinExistence type="inferred from homology"/>
<dbReference type="InterPro" id="IPR013520">
    <property type="entry name" value="Ribonucl_H"/>
</dbReference>
<dbReference type="RefSeq" id="XP_010272278.1">
    <property type="nucleotide sequence ID" value="XM_010273976.2"/>
</dbReference>
<dbReference type="FunCoup" id="A0A1U8AZR4">
    <property type="interactions" value="3385"/>
</dbReference>
<keyword evidence="7" id="KW-1185">Reference proteome</keyword>
<protein>
    <submittedName>
        <fullName evidence="8">Oligoribonuclease</fullName>
    </submittedName>
</protein>
<dbReference type="eggNOG" id="KOG3242">
    <property type="taxonomic scope" value="Eukaryota"/>
</dbReference>
<dbReference type="OrthoDB" id="270189at2759"/>
<evidence type="ECO:0000256" key="4">
    <source>
        <dbReference type="ARBA" id="ARBA00022839"/>
    </source>
</evidence>
<dbReference type="GO" id="GO:0003676">
    <property type="term" value="F:nucleic acid binding"/>
    <property type="evidence" value="ECO:0007669"/>
    <property type="project" value="InterPro"/>
</dbReference>
<dbReference type="PANTHER" id="PTHR11046">
    <property type="entry name" value="OLIGORIBONUCLEASE, MITOCHONDRIAL"/>
    <property type="match status" value="1"/>
</dbReference>
<gene>
    <name evidence="8" type="primary">LOC104608096</name>
</gene>
<dbReference type="GO" id="GO:0000175">
    <property type="term" value="F:3'-5'-RNA exonuclease activity"/>
    <property type="evidence" value="ECO:0000318"/>
    <property type="project" value="GO_Central"/>
</dbReference>
<dbReference type="InterPro" id="IPR022894">
    <property type="entry name" value="Oligoribonuclease"/>
</dbReference>
<dbReference type="OMA" id="AFFHYRN"/>
<comment type="similarity">
    <text evidence="1">Belongs to the oligoribonuclease family.</text>
</comment>
<dbReference type="Proteomes" id="UP000189703">
    <property type="component" value="Unplaced"/>
</dbReference>
<dbReference type="KEGG" id="nnu:104608096"/>
<evidence type="ECO:0000259" key="6">
    <source>
        <dbReference type="SMART" id="SM00479"/>
    </source>
</evidence>
<feature type="region of interest" description="Disordered" evidence="5">
    <location>
        <begin position="38"/>
        <end position="76"/>
    </location>
</feature>
<dbReference type="CDD" id="cd06135">
    <property type="entry name" value="Orn"/>
    <property type="match status" value="1"/>
</dbReference>
<evidence type="ECO:0000256" key="1">
    <source>
        <dbReference type="ARBA" id="ARBA00009921"/>
    </source>
</evidence>
<dbReference type="STRING" id="4432.A0A1U8AZR4"/>
<evidence type="ECO:0000256" key="3">
    <source>
        <dbReference type="ARBA" id="ARBA00022801"/>
    </source>
</evidence>
<feature type="domain" description="Exonuclease" evidence="6">
    <location>
        <begin position="84"/>
        <end position="258"/>
    </location>
</feature>
<name>A0A1U8AZR4_NELNU</name>
<keyword evidence="4" id="KW-0269">Exonuclease</keyword>
<evidence type="ECO:0000313" key="8">
    <source>
        <dbReference type="RefSeq" id="XP_010272278.1"/>
    </source>
</evidence>
<dbReference type="GO" id="GO:0005739">
    <property type="term" value="C:mitochondrion"/>
    <property type="evidence" value="ECO:0000318"/>
    <property type="project" value="GO_Central"/>
</dbReference>
<feature type="compositionally biased region" description="Polar residues" evidence="5">
    <location>
        <begin position="55"/>
        <end position="72"/>
    </location>
</feature>
<dbReference type="Gene3D" id="3.30.420.10">
    <property type="entry name" value="Ribonuclease H-like superfamily/Ribonuclease H"/>
    <property type="match status" value="1"/>
</dbReference>
<sequence length="264" mass="29761">MSTVIDKLCKIMKNSLLNAFSVLALDVEDDKEETDLASAVKGGESASRIDKGKNTRTSSGDVQQVKNSNWDQQGPGASEEYKMPLVWIDLEMTGLDVKVDRILEIACVITDGNLIKSVEGPDLVIHQSKECLENMGEWCQHHHAASGLTEKVLQSTLSEREAEMQVINFVKQHIGTYKPHIAGNSVYVDLMFLKKYMPELASIFSHVLVDVSSIKALCIRWYPRDKKKAPSKESKHRAMDDIKESIKELKYYKENIFKVSKSKK</sequence>
<accession>A0A1U8AZR4</accession>
<evidence type="ECO:0000256" key="2">
    <source>
        <dbReference type="ARBA" id="ARBA00022722"/>
    </source>
</evidence>
<dbReference type="NCBIfam" id="NF003765">
    <property type="entry name" value="PRK05359.1"/>
    <property type="match status" value="1"/>
</dbReference>
<dbReference type="PANTHER" id="PTHR11046:SF0">
    <property type="entry name" value="OLIGORIBONUCLEASE, MITOCHONDRIAL"/>
    <property type="match status" value="1"/>
</dbReference>
<organism evidence="7 8">
    <name type="scientific">Nelumbo nucifera</name>
    <name type="common">Sacred lotus</name>
    <dbReference type="NCBI Taxonomy" id="4432"/>
    <lineage>
        <taxon>Eukaryota</taxon>
        <taxon>Viridiplantae</taxon>
        <taxon>Streptophyta</taxon>
        <taxon>Embryophyta</taxon>
        <taxon>Tracheophyta</taxon>
        <taxon>Spermatophyta</taxon>
        <taxon>Magnoliopsida</taxon>
        <taxon>Proteales</taxon>
        <taxon>Nelumbonaceae</taxon>
        <taxon>Nelumbo</taxon>
    </lineage>
</organism>
<evidence type="ECO:0000256" key="5">
    <source>
        <dbReference type="SAM" id="MobiDB-lite"/>
    </source>
</evidence>
<reference evidence="8" key="1">
    <citation type="submission" date="2025-08" db="UniProtKB">
        <authorList>
            <consortium name="RefSeq"/>
        </authorList>
    </citation>
    <scope>IDENTIFICATION</scope>
</reference>
<dbReference type="InterPro" id="IPR012337">
    <property type="entry name" value="RNaseH-like_sf"/>
</dbReference>
<evidence type="ECO:0000313" key="7">
    <source>
        <dbReference type="Proteomes" id="UP000189703"/>
    </source>
</evidence>
<dbReference type="SMART" id="SM00479">
    <property type="entry name" value="EXOIII"/>
    <property type="match status" value="1"/>
</dbReference>
<dbReference type="AlphaFoldDB" id="A0A1U8AZR4"/>
<dbReference type="GeneID" id="104608096"/>